<reference evidence="2" key="1">
    <citation type="submission" date="2022-11" db="UniProtKB">
        <authorList>
            <consortium name="WormBaseParasite"/>
        </authorList>
    </citation>
    <scope>IDENTIFICATION</scope>
</reference>
<evidence type="ECO:0000313" key="1">
    <source>
        <dbReference type="Proteomes" id="UP000887579"/>
    </source>
</evidence>
<proteinExistence type="predicted"/>
<evidence type="ECO:0000313" key="2">
    <source>
        <dbReference type="WBParaSite" id="ES5_v2.g21496.t1"/>
    </source>
</evidence>
<name>A0AC34FVQ3_9BILA</name>
<dbReference type="Proteomes" id="UP000887579">
    <property type="component" value="Unplaced"/>
</dbReference>
<protein>
    <submittedName>
        <fullName evidence="2">Uncharacterized protein</fullName>
    </submittedName>
</protein>
<sequence length="179" mass="21893">MPRHTIIRSQKEIEEIKRIRRQRNTEIQRARRQKLREIRQEKEIETNNFFIKSDYFKQQPDGINDQIKEKRKQRNTELQRLRRANLYIPRRKKIIENEEDYLARRRKRNTEIQRARRQKLKQQKEIQMSKIMEDDDLEKKESEECAEDLNNNIQASTILSLLQACLIQFQASTVDSIQQ</sequence>
<organism evidence="1 2">
    <name type="scientific">Panagrolaimus sp. ES5</name>
    <dbReference type="NCBI Taxonomy" id="591445"/>
    <lineage>
        <taxon>Eukaryota</taxon>
        <taxon>Metazoa</taxon>
        <taxon>Ecdysozoa</taxon>
        <taxon>Nematoda</taxon>
        <taxon>Chromadorea</taxon>
        <taxon>Rhabditida</taxon>
        <taxon>Tylenchina</taxon>
        <taxon>Panagrolaimomorpha</taxon>
        <taxon>Panagrolaimoidea</taxon>
        <taxon>Panagrolaimidae</taxon>
        <taxon>Panagrolaimus</taxon>
    </lineage>
</organism>
<accession>A0AC34FVQ3</accession>
<dbReference type="WBParaSite" id="ES5_v2.g21496.t1">
    <property type="protein sequence ID" value="ES5_v2.g21496.t1"/>
    <property type="gene ID" value="ES5_v2.g21496"/>
</dbReference>